<gene>
    <name evidence="3" type="ORF">NCGR_LOCUS7413</name>
</gene>
<evidence type="ECO:0000313" key="4">
    <source>
        <dbReference type="Proteomes" id="UP000604825"/>
    </source>
</evidence>
<evidence type="ECO:0000256" key="1">
    <source>
        <dbReference type="SAM" id="Coils"/>
    </source>
</evidence>
<dbReference type="Proteomes" id="UP000604825">
    <property type="component" value="Unassembled WGS sequence"/>
</dbReference>
<feature type="compositionally biased region" description="Low complexity" evidence="2">
    <location>
        <begin position="1"/>
        <end position="13"/>
    </location>
</feature>
<protein>
    <submittedName>
        <fullName evidence="3">Uncharacterized protein</fullName>
    </submittedName>
</protein>
<name>A0A811MP94_9POAL</name>
<dbReference type="AlphaFoldDB" id="A0A811MP94"/>
<feature type="coiled-coil region" evidence="1">
    <location>
        <begin position="87"/>
        <end position="117"/>
    </location>
</feature>
<evidence type="ECO:0000313" key="3">
    <source>
        <dbReference type="EMBL" id="CAD6211443.1"/>
    </source>
</evidence>
<reference evidence="3" key="1">
    <citation type="submission" date="2020-10" db="EMBL/GenBank/DDBJ databases">
        <authorList>
            <person name="Han B."/>
            <person name="Lu T."/>
            <person name="Zhao Q."/>
            <person name="Huang X."/>
            <person name="Zhao Y."/>
        </authorList>
    </citation>
    <scope>NUCLEOTIDE SEQUENCE</scope>
</reference>
<dbReference type="OrthoDB" id="691490at2759"/>
<proteinExistence type="predicted"/>
<evidence type="ECO:0000256" key="2">
    <source>
        <dbReference type="SAM" id="MobiDB-lite"/>
    </source>
</evidence>
<dbReference type="EMBL" id="CAJGYO010000002">
    <property type="protein sequence ID" value="CAD6211443.1"/>
    <property type="molecule type" value="Genomic_DNA"/>
</dbReference>
<comment type="caution">
    <text evidence="3">The sequence shown here is derived from an EMBL/GenBank/DDBJ whole genome shotgun (WGS) entry which is preliminary data.</text>
</comment>
<keyword evidence="4" id="KW-1185">Reference proteome</keyword>
<feature type="region of interest" description="Disordered" evidence="2">
    <location>
        <begin position="1"/>
        <end position="34"/>
    </location>
</feature>
<sequence length="144" mass="16224">MATTTGSSSSWTSMERSGERSPYSSLIPYHHPPTRTHQLSTATMVRRLPSGSHGVMGIQEGGIIHATNISFWVWLDPKPTDHQIEILVDLRDAIKALRNKNETLELEKNELSFLVDEAHVKNAELVKEKEEPRALVKELEAKEL</sequence>
<accession>A0A811MP94</accession>
<keyword evidence="1" id="KW-0175">Coiled coil</keyword>
<organism evidence="3 4">
    <name type="scientific">Miscanthus lutarioriparius</name>
    <dbReference type="NCBI Taxonomy" id="422564"/>
    <lineage>
        <taxon>Eukaryota</taxon>
        <taxon>Viridiplantae</taxon>
        <taxon>Streptophyta</taxon>
        <taxon>Embryophyta</taxon>
        <taxon>Tracheophyta</taxon>
        <taxon>Spermatophyta</taxon>
        <taxon>Magnoliopsida</taxon>
        <taxon>Liliopsida</taxon>
        <taxon>Poales</taxon>
        <taxon>Poaceae</taxon>
        <taxon>PACMAD clade</taxon>
        <taxon>Panicoideae</taxon>
        <taxon>Andropogonodae</taxon>
        <taxon>Andropogoneae</taxon>
        <taxon>Saccharinae</taxon>
        <taxon>Miscanthus</taxon>
    </lineage>
</organism>